<dbReference type="EMBL" id="CP073708">
    <property type="protein sequence ID" value="QUO42128.1"/>
    <property type="molecule type" value="Genomic_DNA"/>
</dbReference>
<reference evidence="1 3" key="1">
    <citation type="submission" date="2020-12" db="EMBL/GenBank/DDBJ databases">
        <title>strain FJAT-54423T represents a novel species of the genus Brevibacillus.</title>
        <authorList>
            <person name="Tang R."/>
        </authorList>
    </citation>
    <scope>NUCLEOTIDE SEQUENCE [LARGE SCALE GENOMIC DNA]</scope>
    <source>
        <strain evidence="1 3">FJAT-54423</strain>
    </source>
</reference>
<accession>A0A7T5EM27</accession>
<gene>
    <name evidence="1" type="ORF">JD108_03600</name>
    <name evidence="2" type="ORF">KDJ56_03605</name>
</gene>
<evidence type="ECO:0000313" key="3">
    <source>
        <dbReference type="Proteomes" id="UP000595847"/>
    </source>
</evidence>
<dbReference type="EMBL" id="CP066308">
    <property type="protein sequence ID" value="QQE75042.1"/>
    <property type="molecule type" value="Genomic_DNA"/>
</dbReference>
<sequence length="135" mass="15310">MEAQDEFVLVSAPNKTGEQFIKALRIKGITYAAITNHETEKSRLTHLGVKHILMVDTVDRETWLIPELPVGKVYLFESSLPLICRYIQICRSWTGKPIYIITGSNNARLIYKGLGASYVIYTRSDDVSFLLDNES</sequence>
<evidence type="ECO:0000313" key="1">
    <source>
        <dbReference type="EMBL" id="QQE75042.1"/>
    </source>
</evidence>
<dbReference type="AlphaFoldDB" id="A0A7T5EM27"/>
<protein>
    <submittedName>
        <fullName evidence="1">Uncharacterized protein</fullName>
    </submittedName>
</protein>
<name>A0A7T5EM27_9BACL</name>
<evidence type="ECO:0000313" key="2">
    <source>
        <dbReference type="EMBL" id="QUO42128.1"/>
    </source>
</evidence>
<proteinExistence type="predicted"/>
<organism evidence="1 3">
    <name type="scientific">Brevibacillus composti</name>
    <dbReference type="NCBI Taxonomy" id="2796470"/>
    <lineage>
        <taxon>Bacteria</taxon>
        <taxon>Bacillati</taxon>
        <taxon>Bacillota</taxon>
        <taxon>Bacilli</taxon>
        <taxon>Bacillales</taxon>
        <taxon>Paenibacillaceae</taxon>
        <taxon>Brevibacillus</taxon>
    </lineage>
</organism>
<dbReference type="Proteomes" id="UP000677234">
    <property type="component" value="Chromosome"/>
</dbReference>
<evidence type="ECO:0000313" key="4">
    <source>
        <dbReference type="Proteomes" id="UP000677234"/>
    </source>
</evidence>
<keyword evidence="4" id="KW-1185">Reference proteome</keyword>
<dbReference type="Proteomes" id="UP000595847">
    <property type="component" value="Chromosome"/>
</dbReference>
<dbReference type="RefSeq" id="WP_198828584.1">
    <property type="nucleotide sequence ID" value="NZ_CP066308.1"/>
</dbReference>
<reference evidence="2" key="2">
    <citation type="submission" date="2021-04" db="EMBL/GenBank/DDBJ databases">
        <title>Brevibacillus composti FJAT-54423, complete genome.</title>
        <authorList>
            <person name="Tang R."/>
        </authorList>
    </citation>
    <scope>NUCLEOTIDE SEQUENCE</scope>
    <source>
        <strain evidence="2">FJAT-54424</strain>
    </source>
</reference>
<dbReference type="KEGG" id="bcop:JD108_03600"/>